<dbReference type="PANTHER" id="PTHR35271:SF1">
    <property type="entry name" value="ABC TRANSPORTER, SUBSTRATE-BINDING LIPOPROTEIN"/>
    <property type="match status" value="1"/>
</dbReference>
<keyword evidence="1" id="KW-0812">Transmembrane</keyword>
<organism evidence="2 3">
    <name type="scientific">Desulfobacula toluolica (strain DSM 7467 / Tol2)</name>
    <dbReference type="NCBI Taxonomy" id="651182"/>
    <lineage>
        <taxon>Bacteria</taxon>
        <taxon>Pseudomonadati</taxon>
        <taxon>Thermodesulfobacteriota</taxon>
        <taxon>Desulfobacteria</taxon>
        <taxon>Desulfobacterales</taxon>
        <taxon>Desulfobacteraceae</taxon>
        <taxon>Desulfobacula</taxon>
    </lineage>
</organism>
<gene>
    <name evidence="2" type="ordered locus">TOL2_C09720</name>
</gene>
<accession>K0NJU6</accession>
<dbReference type="KEGG" id="dto:TOL2_C09720"/>
<dbReference type="AlphaFoldDB" id="K0NJU6"/>
<protein>
    <submittedName>
        <fullName evidence="2">Predicted ABC-type transport system, periplasmic binding protein</fullName>
    </submittedName>
</protein>
<keyword evidence="1" id="KW-0472">Membrane</keyword>
<dbReference type="HOGENOM" id="CLU_050532_0_0_7"/>
<dbReference type="PANTHER" id="PTHR35271">
    <property type="entry name" value="ABC TRANSPORTER, SUBSTRATE-BINDING LIPOPROTEIN-RELATED"/>
    <property type="match status" value="1"/>
</dbReference>
<dbReference type="EMBL" id="FO203503">
    <property type="protein sequence ID" value="CCK79137.1"/>
    <property type="molecule type" value="Genomic_DNA"/>
</dbReference>
<reference evidence="2 3" key="1">
    <citation type="journal article" date="2013" name="Environ. Microbiol.">
        <title>Complete genome, catabolic sub-proteomes and key-metabolites of Desulfobacula toluolica Tol2, a marine, aromatic compound-degrading, sulfate-reducing bacterium.</title>
        <authorList>
            <person name="Wohlbrand L."/>
            <person name="Jacob J.H."/>
            <person name="Kube M."/>
            <person name="Mussmann M."/>
            <person name="Jarling R."/>
            <person name="Beck A."/>
            <person name="Amann R."/>
            <person name="Wilkes H."/>
            <person name="Reinhardt R."/>
            <person name="Rabus R."/>
        </authorList>
    </citation>
    <scope>NUCLEOTIDE SEQUENCE [LARGE SCALE GENOMIC DNA]</scope>
    <source>
        <strain evidence="3">DSM 7467 / Tol2</strain>
    </source>
</reference>
<dbReference type="Pfam" id="PF04392">
    <property type="entry name" value="ABC_sub_bind"/>
    <property type="match status" value="1"/>
</dbReference>
<dbReference type="STRING" id="651182.TOL2_C09720"/>
<evidence type="ECO:0000256" key="1">
    <source>
        <dbReference type="SAM" id="Phobius"/>
    </source>
</evidence>
<keyword evidence="1" id="KW-1133">Transmembrane helix</keyword>
<dbReference type="Gene3D" id="3.40.50.2300">
    <property type="match status" value="2"/>
</dbReference>
<evidence type="ECO:0000313" key="2">
    <source>
        <dbReference type="EMBL" id="CCK79137.1"/>
    </source>
</evidence>
<dbReference type="Proteomes" id="UP000007347">
    <property type="component" value="Chromosome"/>
</dbReference>
<feature type="transmembrane region" description="Helical" evidence="1">
    <location>
        <begin position="12"/>
        <end position="32"/>
    </location>
</feature>
<sequence length="396" mass="44929">MPKPGEKMNRVITLTVIGLYFVLTVFLIDAWAQMPFETTPITNKGKKWRIGYLEGGPYANYQSILKSITKTLMDAGWIQHSSIPECRDEIETKTLWKFLSTQIQSNYLEFVSDAYWSAEWCDAKRKSLKHDIIKRLNESKDINLMLAFGTWAGQDLANNQHNTPTMVLSASNAIRSGIIKSVENSGFDHIHAWIDPNKSERQLRLFHKITGFKKLGIAYENDLDGRSYSAVEDVQNLSRELGFQIIECHLPGQASGTSHEEAELVKCYEQLAQKIDSMYITDYAGLTKKNLNKLLMPLFENKVATFAQTRYDLVKYGILMGAGRSDFKADARFYTEILAGILNGKKPGDLPQEFKSPLKIVVNLESSKQIGFRIPLDILAGAFEIHETIHHPENKE</sequence>
<evidence type="ECO:0000313" key="3">
    <source>
        <dbReference type="Proteomes" id="UP000007347"/>
    </source>
</evidence>
<keyword evidence="3" id="KW-1185">Reference proteome</keyword>
<dbReference type="InterPro" id="IPR007487">
    <property type="entry name" value="ABC_transpt-TYRBP-like"/>
</dbReference>
<name>K0NJU6_DESTT</name>
<proteinExistence type="predicted"/>